<evidence type="ECO:0000256" key="1">
    <source>
        <dbReference type="SAM" id="MobiDB-lite"/>
    </source>
</evidence>
<dbReference type="EMBL" id="CP159218">
    <property type="protein sequence ID" value="XCG63285.1"/>
    <property type="molecule type" value="Genomic_DNA"/>
</dbReference>
<feature type="compositionally biased region" description="Polar residues" evidence="1">
    <location>
        <begin position="41"/>
        <end position="59"/>
    </location>
</feature>
<dbReference type="Gene3D" id="3.40.1000.10">
    <property type="entry name" value="Mog1/PsbP, alpha/beta/alpha sandwich"/>
    <property type="match status" value="1"/>
</dbReference>
<gene>
    <name evidence="3" type="ORF">ABLG96_19105</name>
</gene>
<evidence type="ECO:0008006" key="4">
    <source>
        <dbReference type="Google" id="ProtNLM"/>
    </source>
</evidence>
<accession>A0AAU8DLY4</accession>
<evidence type="ECO:0000256" key="2">
    <source>
        <dbReference type="SAM" id="SignalP"/>
    </source>
</evidence>
<proteinExistence type="predicted"/>
<reference evidence="3" key="1">
    <citation type="submission" date="2024-05" db="EMBL/GenBank/DDBJ databases">
        <authorList>
            <person name="Cai S.Y."/>
            <person name="Jin L.M."/>
            <person name="Li H.R."/>
        </authorList>
    </citation>
    <scope>NUCLEOTIDE SEQUENCE</scope>
    <source>
        <strain evidence="3">A5-74</strain>
    </source>
</reference>
<sequence>MDTNPLPSARRSTGAVLVGAAALVLSLAACSAPGTPATGAPSGQISSSAPTSVPLTESNPPGDIPDNQAFVPFTDPSGAVTVKVPEGWARTAGGDGGTTFTDKLNSIALQVAAAPSGLSPAQVRSTVVAKLTSKVPAFALGDVQQITRSGSPAVLVTYQGDSAQDPVTGKVIRDAFELYVFFHNGTQVLLTLTGPANADNVDPWRIVSDSITWP</sequence>
<evidence type="ECO:0000313" key="3">
    <source>
        <dbReference type="EMBL" id="XCG63285.1"/>
    </source>
</evidence>
<dbReference type="RefSeq" id="WP_353648900.1">
    <property type="nucleotide sequence ID" value="NZ_CP159218.1"/>
</dbReference>
<name>A0AAU8DLY4_9ACTN</name>
<protein>
    <recommendedName>
        <fullName evidence="4">Lipoprotein LpqN</fullName>
    </recommendedName>
</protein>
<organism evidence="3">
    <name type="scientific">Nakamurella sp. A5-74</name>
    <dbReference type="NCBI Taxonomy" id="3158264"/>
    <lineage>
        <taxon>Bacteria</taxon>
        <taxon>Bacillati</taxon>
        <taxon>Actinomycetota</taxon>
        <taxon>Actinomycetes</taxon>
        <taxon>Nakamurellales</taxon>
        <taxon>Nakamurellaceae</taxon>
        <taxon>Nakamurella</taxon>
    </lineage>
</organism>
<dbReference type="AlphaFoldDB" id="A0AAU8DLY4"/>
<keyword evidence="2" id="KW-0732">Signal</keyword>
<feature type="region of interest" description="Disordered" evidence="1">
    <location>
        <begin position="33"/>
        <end position="69"/>
    </location>
</feature>
<feature type="chain" id="PRO_5043986487" description="Lipoprotein LpqN" evidence="2">
    <location>
        <begin position="32"/>
        <end position="214"/>
    </location>
</feature>
<feature type="signal peptide" evidence="2">
    <location>
        <begin position="1"/>
        <end position="31"/>
    </location>
</feature>